<protein>
    <submittedName>
        <fullName evidence="2">Uncharacterized protein</fullName>
    </submittedName>
</protein>
<evidence type="ECO:0000256" key="1">
    <source>
        <dbReference type="SAM" id="MobiDB-lite"/>
    </source>
</evidence>
<keyword evidence="3" id="KW-1185">Reference proteome</keyword>
<dbReference type="EMBL" id="OY660876">
    <property type="protein sequence ID" value="CAJ1069804.1"/>
    <property type="molecule type" value="Genomic_DNA"/>
</dbReference>
<dbReference type="Proteomes" id="UP001178508">
    <property type="component" value="Chromosome 13"/>
</dbReference>
<reference evidence="2" key="1">
    <citation type="submission" date="2023-08" db="EMBL/GenBank/DDBJ databases">
        <authorList>
            <person name="Alioto T."/>
            <person name="Alioto T."/>
            <person name="Gomez Garrido J."/>
        </authorList>
    </citation>
    <scope>NUCLEOTIDE SEQUENCE</scope>
</reference>
<evidence type="ECO:0000313" key="2">
    <source>
        <dbReference type="EMBL" id="CAJ1069804.1"/>
    </source>
</evidence>
<feature type="compositionally biased region" description="Pro residues" evidence="1">
    <location>
        <begin position="72"/>
        <end position="87"/>
    </location>
</feature>
<accession>A0AAV1GAU3</accession>
<proteinExistence type="predicted"/>
<feature type="region of interest" description="Disordered" evidence="1">
    <location>
        <begin position="33"/>
        <end position="125"/>
    </location>
</feature>
<evidence type="ECO:0000313" key="3">
    <source>
        <dbReference type="Proteomes" id="UP001178508"/>
    </source>
</evidence>
<feature type="region of interest" description="Disordered" evidence="1">
    <location>
        <begin position="1"/>
        <end position="20"/>
    </location>
</feature>
<name>A0AAV1GAU3_XYRNO</name>
<dbReference type="AlphaFoldDB" id="A0AAV1GAU3"/>
<gene>
    <name evidence="2" type="ORF">XNOV1_A039411</name>
</gene>
<sequence length="125" mass="13729">MSERNSTNHDSSPTLGMSSRVKSTFKCRALKSNSCSSYSDKALTSGPRRRTTIEEDAAPPTERRRRTSITPSRPPPSFDPPTAPSPSKPSRGALIFFPPPRTPDFRHTAATADGQLEPFPPSNRF</sequence>
<organism evidence="2 3">
    <name type="scientific">Xyrichtys novacula</name>
    <name type="common">Pearly razorfish</name>
    <name type="synonym">Hemipteronotus novacula</name>
    <dbReference type="NCBI Taxonomy" id="13765"/>
    <lineage>
        <taxon>Eukaryota</taxon>
        <taxon>Metazoa</taxon>
        <taxon>Chordata</taxon>
        <taxon>Craniata</taxon>
        <taxon>Vertebrata</taxon>
        <taxon>Euteleostomi</taxon>
        <taxon>Actinopterygii</taxon>
        <taxon>Neopterygii</taxon>
        <taxon>Teleostei</taxon>
        <taxon>Neoteleostei</taxon>
        <taxon>Acanthomorphata</taxon>
        <taxon>Eupercaria</taxon>
        <taxon>Labriformes</taxon>
        <taxon>Labridae</taxon>
        <taxon>Xyrichtys</taxon>
    </lineage>
</organism>
<feature type="compositionally biased region" description="Polar residues" evidence="1">
    <location>
        <begin position="8"/>
        <end position="20"/>
    </location>
</feature>